<dbReference type="Proteomes" id="UP000824128">
    <property type="component" value="Unassembled WGS sequence"/>
</dbReference>
<dbReference type="PANTHER" id="PTHR43208">
    <property type="entry name" value="ABC TRANSPORTER SUBSTRATE-BINDING PROTEIN"/>
    <property type="match status" value="1"/>
</dbReference>
<accession>A0A9D1SU21</accession>
<dbReference type="EMBL" id="DVNZ01000216">
    <property type="protein sequence ID" value="HIU94842.1"/>
    <property type="molecule type" value="Genomic_DNA"/>
</dbReference>
<evidence type="ECO:0000256" key="2">
    <source>
        <dbReference type="SAM" id="MobiDB-lite"/>
    </source>
</evidence>
<evidence type="ECO:0000259" key="4">
    <source>
        <dbReference type="Pfam" id="PF02608"/>
    </source>
</evidence>
<dbReference type="GO" id="GO:0005886">
    <property type="term" value="C:plasma membrane"/>
    <property type="evidence" value="ECO:0007669"/>
    <property type="project" value="InterPro"/>
</dbReference>
<proteinExistence type="predicted"/>
<dbReference type="PROSITE" id="PS51257">
    <property type="entry name" value="PROKAR_LIPOPROTEIN"/>
    <property type="match status" value="1"/>
</dbReference>
<organism evidence="5 6">
    <name type="scientific">Candidatus Aphodomorpha intestinavium</name>
    <dbReference type="NCBI Taxonomy" id="2840672"/>
    <lineage>
        <taxon>Bacteria</taxon>
        <taxon>Bacillati</taxon>
        <taxon>Bacillota</taxon>
        <taxon>Clostridia</taxon>
        <taxon>Eubacteriales</taxon>
        <taxon>Candidatus Aphodomorpha</taxon>
    </lineage>
</organism>
<dbReference type="InterPro" id="IPR052910">
    <property type="entry name" value="ABC-Purine-Binding"/>
</dbReference>
<feature type="compositionally biased region" description="Acidic residues" evidence="2">
    <location>
        <begin position="44"/>
        <end position="53"/>
    </location>
</feature>
<dbReference type="Pfam" id="PF02608">
    <property type="entry name" value="Bmp"/>
    <property type="match status" value="1"/>
</dbReference>
<dbReference type="CDD" id="cd19963">
    <property type="entry name" value="PBP1_BMP-like"/>
    <property type="match status" value="1"/>
</dbReference>
<reference evidence="5" key="1">
    <citation type="submission" date="2020-10" db="EMBL/GenBank/DDBJ databases">
        <authorList>
            <person name="Gilroy R."/>
        </authorList>
    </citation>
    <scope>NUCLEOTIDE SEQUENCE</scope>
    <source>
        <strain evidence="5">ChiGjej2B2-16831</strain>
    </source>
</reference>
<protein>
    <submittedName>
        <fullName evidence="5">BMP family ABC transporter substrate-binding protein</fullName>
    </submittedName>
</protein>
<reference evidence="5" key="2">
    <citation type="journal article" date="2021" name="PeerJ">
        <title>Extensive microbial diversity within the chicken gut microbiome revealed by metagenomics and culture.</title>
        <authorList>
            <person name="Gilroy R."/>
            <person name="Ravi A."/>
            <person name="Getino M."/>
            <person name="Pursley I."/>
            <person name="Horton D.L."/>
            <person name="Alikhan N.F."/>
            <person name="Baker D."/>
            <person name="Gharbi K."/>
            <person name="Hall N."/>
            <person name="Watson M."/>
            <person name="Adriaenssens E.M."/>
            <person name="Foster-Nyarko E."/>
            <person name="Jarju S."/>
            <person name="Secka A."/>
            <person name="Antonio M."/>
            <person name="Oren A."/>
            <person name="Chaudhuri R.R."/>
            <person name="La Ragione R."/>
            <person name="Hildebrand F."/>
            <person name="Pallen M.J."/>
        </authorList>
    </citation>
    <scope>NUCLEOTIDE SEQUENCE</scope>
    <source>
        <strain evidence="5">ChiGjej2B2-16831</strain>
    </source>
</reference>
<dbReference type="InterPro" id="IPR003760">
    <property type="entry name" value="PnrA-like"/>
</dbReference>
<feature type="region of interest" description="Disordered" evidence="2">
    <location>
        <begin position="26"/>
        <end position="53"/>
    </location>
</feature>
<evidence type="ECO:0000256" key="3">
    <source>
        <dbReference type="SAM" id="SignalP"/>
    </source>
</evidence>
<dbReference type="AlphaFoldDB" id="A0A9D1SU21"/>
<evidence type="ECO:0000313" key="5">
    <source>
        <dbReference type="EMBL" id="HIU94842.1"/>
    </source>
</evidence>
<feature type="chain" id="PRO_5038866958" evidence="3">
    <location>
        <begin position="20"/>
        <end position="428"/>
    </location>
</feature>
<feature type="signal peptide" evidence="3">
    <location>
        <begin position="1"/>
        <end position="19"/>
    </location>
</feature>
<keyword evidence="1 3" id="KW-0732">Signal</keyword>
<dbReference type="PANTHER" id="PTHR43208:SF1">
    <property type="entry name" value="ABC TRANSPORTER SUBSTRATE-BINDING PROTEIN"/>
    <property type="match status" value="1"/>
</dbReference>
<evidence type="ECO:0000313" key="6">
    <source>
        <dbReference type="Proteomes" id="UP000824128"/>
    </source>
</evidence>
<feature type="domain" description="ABC transporter substrate-binding protein PnrA-like" evidence="4">
    <location>
        <begin position="105"/>
        <end position="356"/>
    </location>
</feature>
<comment type="caution">
    <text evidence="5">The sequence shown here is derived from an EMBL/GenBank/DDBJ whole genome shotgun (WGS) entry which is preliminary data.</text>
</comment>
<sequence length="428" mass="46117">MKKLIALLMCLTLVFGIVACTTTPADEGDDVQEPAAPDAPGEGDVTEPDEGDGEQAADIKVGFIFLHDENSTYDLNFINAAKQACSELGLTEDQYILRVNVPEGQECYDAAAELVDEGCDIIFADSFGHEPFMLQAAQEFPEVQFCHSTGTRAHTDGVANYHNAFADIYQGRYLAGIAAGMKLNEMIEAGEFTAEEAKIGYVGAYTYAEVISGYTSFFLGARSVCPSVTMEVTFTSSWYDETAEKEGATLLINNGCKLISQHADSMGAPTACEEAGVPNVSYNGSTIDACPNTFIISSRIDWAPYYKLAIEAVMNGEEIPVDWCGGIEEGSVVLTEVNEQAAAAGTAEAIEEAKAKLVAGELHVFDTSTFTVDGETLTSYMADVDTDDAYTPDTEVISDGYFHESEYRSAPYFDLRIDGITLLLDEAV</sequence>
<gene>
    <name evidence="5" type="ORF">IAD24_06740</name>
</gene>
<name>A0A9D1SU21_9FIRM</name>
<evidence type="ECO:0000256" key="1">
    <source>
        <dbReference type="ARBA" id="ARBA00022729"/>
    </source>
</evidence>
<dbReference type="Gene3D" id="3.40.50.2300">
    <property type="match status" value="2"/>
</dbReference>